<protein>
    <submittedName>
        <fullName evidence="1">Uncharacterized protein</fullName>
    </submittedName>
</protein>
<comment type="caution">
    <text evidence="1">The sequence shown here is derived from an EMBL/GenBank/DDBJ whole genome shotgun (WGS) entry which is preliminary data.</text>
</comment>
<gene>
    <name evidence="1" type="ORF">NESM_000758500</name>
</gene>
<dbReference type="AlphaFoldDB" id="A0AAW0EYQ6"/>
<proteinExistence type="predicted"/>
<organism evidence="1 2">
    <name type="scientific">Novymonas esmeraldas</name>
    <dbReference type="NCBI Taxonomy" id="1808958"/>
    <lineage>
        <taxon>Eukaryota</taxon>
        <taxon>Discoba</taxon>
        <taxon>Euglenozoa</taxon>
        <taxon>Kinetoplastea</taxon>
        <taxon>Metakinetoplastina</taxon>
        <taxon>Trypanosomatida</taxon>
        <taxon>Trypanosomatidae</taxon>
        <taxon>Novymonas</taxon>
    </lineage>
</organism>
<accession>A0AAW0EYQ6</accession>
<reference evidence="1 2" key="1">
    <citation type="journal article" date="2021" name="MBio">
        <title>A New Model Trypanosomatid, Novymonas esmeraldas: Genomic Perception of Its 'Candidatus Pandoraea novymonadis' Endosymbiont.</title>
        <authorList>
            <person name="Zakharova A."/>
            <person name="Saura A."/>
            <person name="Butenko A."/>
            <person name="Podesvova L."/>
            <person name="Warmusova S."/>
            <person name="Kostygov A.Y."/>
            <person name="Nenarokova A."/>
            <person name="Lukes J."/>
            <person name="Opperdoes F.R."/>
            <person name="Yurchenko V."/>
        </authorList>
    </citation>
    <scope>NUCLEOTIDE SEQUENCE [LARGE SCALE GENOMIC DNA]</scope>
    <source>
        <strain evidence="1 2">E262AT.01</strain>
    </source>
</reference>
<dbReference type="Proteomes" id="UP001430356">
    <property type="component" value="Unassembled WGS sequence"/>
</dbReference>
<name>A0AAW0EYQ6_9TRYP</name>
<evidence type="ECO:0000313" key="2">
    <source>
        <dbReference type="Proteomes" id="UP001430356"/>
    </source>
</evidence>
<keyword evidence="2" id="KW-1185">Reference proteome</keyword>
<evidence type="ECO:0000313" key="1">
    <source>
        <dbReference type="EMBL" id="KAK7198029.1"/>
    </source>
</evidence>
<sequence length="451" mass="49795">MAQLQTQVGACIDDVEESLASVNGCLDHSTLYKVNAAYDRFLRYAWYELPVSSTDGAALSTVSCMPVWELLNQRTGLRGASRTPATALAVQVFTSMYAKSKDRRCMFQQLSCFGGGSQPVVPLSAPVPIHLPAPAASSVEPVPDYIRTAKRVLKLAAVGGFTEGKDTAAIASAVRSFVNIILPKCTLVSHAKELAKQPRGEVYILWSNPTCDWHSGSVFLLTLWCILMAAEYLALPESKELSNFLRSSRWSARLVEVDGRRQSYGELLSPFVDICAACVAANPRSSSTSVDNVPLIDPRVIPLLLGDGRSGEQRETGKRFSEEYTACSMLESKTTLTERYAHRLKELLSETIPGEVDFMGTSSSCRDFDQLAYLCRDCVFTFSQPGASRGRAARMRRDMLFSRKRMRGSSDSDGPCFVPVQSVVSDMLEKRDSRELVTLERLCEKWKNDAE</sequence>
<dbReference type="EMBL" id="JAECZO010000128">
    <property type="protein sequence ID" value="KAK7198029.1"/>
    <property type="molecule type" value="Genomic_DNA"/>
</dbReference>